<feature type="transmembrane region" description="Helical" evidence="1">
    <location>
        <begin position="177"/>
        <end position="197"/>
    </location>
</feature>
<proteinExistence type="predicted"/>
<name>K6XM84_9ALTE</name>
<evidence type="ECO:0000313" key="3">
    <source>
        <dbReference type="Proteomes" id="UP000006334"/>
    </source>
</evidence>
<sequence>MVSASFAVIYFVVLPLLYWLLIIKAGNQKPWKMILIFSLSAAVARFSFAPQIAEYFDFVMWLRIPIIVLLIALEFFLFTHVIKSLWQARKLKGDPRVHMLNKMGNEGDEKKLQMSLTLSYEPASWYYALPFLSRTHATSIGRLKLLSGHFWHLLLLLTGLVILTAISYFLIASFSELVAIIVASIIGYSLISICANYRISRYFSAYILNHHLVINHSFLSLMVIPLDVIKGVEQGNWSKHQLSESLVLGRGKQANIELTFNQRVGYFSMMGMINEAFEKVYLVVENPEGFVKKINQSDNIRTN</sequence>
<dbReference type="STRING" id="1127673.GLIP_0116"/>
<keyword evidence="3" id="KW-1185">Reference proteome</keyword>
<feature type="transmembrane region" description="Helical" evidence="1">
    <location>
        <begin position="30"/>
        <end position="48"/>
    </location>
</feature>
<accession>K6XM84</accession>
<keyword evidence="1" id="KW-1133">Transmembrane helix</keyword>
<evidence type="ECO:0000256" key="1">
    <source>
        <dbReference type="SAM" id="Phobius"/>
    </source>
</evidence>
<dbReference type="eggNOG" id="ENOG5032XHJ">
    <property type="taxonomic scope" value="Bacteria"/>
</dbReference>
<organism evidence="2 3">
    <name type="scientific">Aliiglaciecola lipolytica E3</name>
    <dbReference type="NCBI Taxonomy" id="1127673"/>
    <lineage>
        <taxon>Bacteria</taxon>
        <taxon>Pseudomonadati</taxon>
        <taxon>Pseudomonadota</taxon>
        <taxon>Gammaproteobacteria</taxon>
        <taxon>Alteromonadales</taxon>
        <taxon>Alteromonadaceae</taxon>
        <taxon>Aliiglaciecola</taxon>
    </lineage>
</organism>
<keyword evidence="1" id="KW-0472">Membrane</keyword>
<dbReference type="EMBL" id="BAEN01000004">
    <property type="protein sequence ID" value="GAC12771.1"/>
    <property type="molecule type" value="Genomic_DNA"/>
</dbReference>
<evidence type="ECO:0000313" key="2">
    <source>
        <dbReference type="EMBL" id="GAC12771.1"/>
    </source>
</evidence>
<comment type="caution">
    <text evidence="2">The sequence shown here is derived from an EMBL/GenBank/DDBJ whole genome shotgun (WGS) entry which is preliminary data.</text>
</comment>
<keyword evidence="1" id="KW-0812">Transmembrane</keyword>
<dbReference type="AlphaFoldDB" id="K6XM84"/>
<protein>
    <submittedName>
        <fullName evidence="2">Uncharacterized protein</fullName>
    </submittedName>
</protein>
<gene>
    <name evidence="2" type="ORF">GLIP_0116</name>
</gene>
<reference evidence="2 3" key="1">
    <citation type="journal article" date="2017" name="Antonie Van Leeuwenhoek">
        <title>Rhizobium rhizosphaerae sp. nov., a novel species isolated from rice rhizosphere.</title>
        <authorList>
            <person name="Zhao J.J."/>
            <person name="Zhang J."/>
            <person name="Zhang R.J."/>
            <person name="Zhang C.W."/>
            <person name="Yin H.Q."/>
            <person name="Zhang X.X."/>
        </authorList>
    </citation>
    <scope>NUCLEOTIDE SEQUENCE [LARGE SCALE GENOMIC DNA]</scope>
    <source>
        <strain evidence="2 3">E3</strain>
    </source>
</reference>
<feature type="transmembrane region" description="Helical" evidence="1">
    <location>
        <begin position="60"/>
        <end position="82"/>
    </location>
</feature>
<dbReference type="Proteomes" id="UP000006334">
    <property type="component" value="Unassembled WGS sequence"/>
</dbReference>
<feature type="transmembrane region" description="Helical" evidence="1">
    <location>
        <begin position="150"/>
        <end position="171"/>
    </location>
</feature>
<feature type="transmembrane region" description="Helical" evidence="1">
    <location>
        <begin position="6"/>
        <end position="23"/>
    </location>
</feature>